<feature type="chain" id="PRO_5028350212" description="Outer membrane lipoprotein-sorting protein" evidence="1">
    <location>
        <begin position="25"/>
        <end position="305"/>
    </location>
</feature>
<dbReference type="EMBL" id="CACVAS010000058">
    <property type="protein sequence ID" value="CAA6810085.1"/>
    <property type="molecule type" value="Genomic_DNA"/>
</dbReference>
<sequence length="305" mass="36242">MRILFYLSLQVLLSSISFTTISYALSANQIAQESYNVNHSIYVKNMMIKKKGRRSILSVSRVPGKKLRITATERYLSNAYEGDIESKDLIIIRSGKLNGLGVLMTSYIDPKRSHEYLMWIPALRKVRRMAEPKEAGLGAGDIAFLEDAKLRRFHEESYELLKTQKMNLPLKMMPFSKGELGRYSKYIPYKQKSIIRGRNIHVLKSTYKKKDHWYDYRISYIDSEYFTDYKTDYYKAGKKIKEVYRHWVHLGNEPDPKSKMWYYWYSKDIETDYEMMTYVPIKNIKINQKVKKSFWTTQTLEKIKR</sequence>
<proteinExistence type="predicted"/>
<evidence type="ECO:0000313" key="2">
    <source>
        <dbReference type="EMBL" id="CAA6810085.1"/>
    </source>
</evidence>
<dbReference type="Gene3D" id="2.50.20.10">
    <property type="entry name" value="Lipoprotein localisation LolA/LolB/LppX"/>
    <property type="match status" value="1"/>
</dbReference>
<gene>
    <name evidence="2" type="ORF">HELGO_WM27</name>
</gene>
<dbReference type="AlphaFoldDB" id="A0A6S6SZM4"/>
<name>A0A6S6SZM4_9BACT</name>
<evidence type="ECO:0000256" key="1">
    <source>
        <dbReference type="SAM" id="SignalP"/>
    </source>
</evidence>
<protein>
    <recommendedName>
        <fullName evidence="3">Outer membrane lipoprotein-sorting protein</fullName>
    </recommendedName>
</protein>
<feature type="signal peptide" evidence="1">
    <location>
        <begin position="1"/>
        <end position="24"/>
    </location>
</feature>
<organism evidence="2">
    <name type="scientific">uncultured Sulfurovum sp</name>
    <dbReference type="NCBI Taxonomy" id="269237"/>
    <lineage>
        <taxon>Bacteria</taxon>
        <taxon>Pseudomonadati</taxon>
        <taxon>Campylobacterota</taxon>
        <taxon>Epsilonproteobacteria</taxon>
        <taxon>Campylobacterales</taxon>
        <taxon>Sulfurovaceae</taxon>
        <taxon>Sulfurovum</taxon>
        <taxon>environmental samples</taxon>
    </lineage>
</organism>
<evidence type="ECO:0008006" key="3">
    <source>
        <dbReference type="Google" id="ProtNLM"/>
    </source>
</evidence>
<keyword evidence="1" id="KW-0732">Signal</keyword>
<reference evidence="2" key="1">
    <citation type="submission" date="2020-01" db="EMBL/GenBank/DDBJ databases">
        <authorList>
            <person name="Meier V. D."/>
            <person name="Meier V D."/>
        </authorList>
    </citation>
    <scope>NUCLEOTIDE SEQUENCE</scope>
    <source>
        <strain evidence="2">HLG_WM_MAG_01</strain>
    </source>
</reference>
<accession>A0A6S6SZM4</accession>